<feature type="transmembrane region" description="Helical" evidence="1">
    <location>
        <begin position="135"/>
        <end position="163"/>
    </location>
</feature>
<accession>A0A7S3C9G2</accession>
<sequence length="264" mass="28118">MDPLGNGRVSAGSRWIKMTAVMSVARGCAPTSAPRQGIQWRIGTSGTAGCCAPRRDARPLLLPRSGFINPREGPPSSVGLLEAPLHLCRGSASFGPDGVGKVSFSGKDESASRTSRIASFIRRGKEHYGWDRKKLASLGASVMLSYGFISNVNACTLVTIAWVTCGRTTGLSPLAAGNWTAFLGIYGALYLSFGNLLRPIRASIAVAISPLFEKFVNFLQAKFKVRRPVAFGITVFLINVLGSLSYFALAISTACFVCKVPLLP</sequence>
<evidence type="ECO:0000256" key="1">
    <source>
        <dbReference type="SAM" id="Phobius"/>
    </source>
</evidence>
<dbReference type="PANTHER" id="PTHR34370:SF1">
    <property type="entry name" value="OS04G0600100 PROTEIN"/>
    <property type="match status" value="1"/>
</dbReference>
<feature type="transmembrane region" description="Helical" evidence="1">
    <location>
        <begin position="229"/>
        <end position="249"/>
    </location>
</feature>
<proteinExistence type="predicted"/>
<keyword evidence="1" id="KW-1133">Transmembrane helix</keyword>
<name>A0A7S3C9G2_9CHLO</name>
<reference evidence="2" key="1">
    <citation type="submission" date="2021-01" db="EMBL/GenBank/DDBJ databases">
        <authorList>
            <person name="Corre E."/>
            <person name="Pelletier E."/>
            <person name="Niang G."/>
            <person name="Scheremetjew M."/>
            <person name="Finn R."/>
            <person name="Kale V."/>
            <person name="Holt S."/>
            <person name="Cochrane G."/>
            <person name="Meng A."/>
            <person name="Brown T."/>
            <person name="Cohen L."/>
        </authorList>
    </citation>
    <scope>NUCLEOTIDE SEQUENCE</scope>
    <source>
        <strain evidence="2">RCC1871</strain>
    </source>
</reference>
<feature type="transmembrane region" description="Helical" evidence="1">
    <location>
        <begin position="175"/>
        <end position="193"/>
    </location>
</feature>
<dbReference type="AlphaFoldDB" id="A0A7S3C9G2"/>
<dbReference type="PANTHER" id="PTHR34370">
    <property type="entry name" value="OS04G0600100 PROTEIN"/>
    <property type="match status" value="1"/>
</dbReference>
<keyword evidence="1" id="KW-0472">Membrane</keyword>
<keyword evidence="1" id="KW-0812">Transmembrane</keyword>
<evidence type="ECO:0000313" key="2">
    <source>
        <dbReference type="EMBL" id="CAE0189134.1"/>
    </source>
</evidence>
<dbReference type="EMBL" id="HBHZ01002830">
    <property type="protein sequence ID" value="CAE0189134.1"/>
    <property type="molecule type" value="Transcribed_RNA"/>
</dbReference>
<organism evidence="2">
    <name type="scientific">Chloropicon roscoffensis</name>
    <dbReference type="NCBI Taxonomy" id="1461544"/>
    <lineage>
        <taxon>Eukaryota</taxon>
        <taxon>Viridiplantae</taxon>
        <taxon>Chlorophyta</taxon>
        <taxon>Chloropicophyceae</taxon>
        <taxon>Chloropicales</taxon>
        <taxon>Chloropicaceae</taxon>
        <taxon>Chloropicon</taxon>
    </lineage>
</organism>
<protein>
    <submittedName>
        <fullName evidence="2">Uncharacterized protein</fullName>
    </submittedName>
</protein>
<gene>
    <name evidence="2" type="ORF">CROS1456_LOCUS2205</name>
</gene>